<dbReference type="AlphaFoldDB" id="A0A183JE03"/>
<evidence type="ECO:0000313" key="7">
    <source>
        <dbReference type="EMBL" id="VDO64528.1"/>
    </source>
</evidence>
<dbReference type="Gene3D" id="1.20.1250.20">
    <property type="entry name" value="MFS general substrate transporter like domains"/>
    <property type="match status" value="1"/>
</dbReference>
<dbReference type="EMBL" id="UZAK01000682">
    <property type="protein sequence ID" value="VDO64528.1"/>
    <property type="molecule type" value="Genomic_DNA"/>
</dbReference>
<feature type="transmembrane region" description="Helical" evidence="5">
    <location>
        <begin position="160"/>
        <end position="180"/>
    </location>
</feature>
<dbReference type="InterPro" id="IPR005829">
    <property type="entry name" value="Sugar_transporter_CS"/>
</dbReference>
<accession>A0A183JE03</accession>
<evidence type="ECO:0000256" key="5">
    <source>
        <dbReference type="SAM" id="Phobius"/>
    </source>
</evidence>
<sequence length="515" mass="56866">MVAGYWSPCTPLVWNQGFSNLLDGLSESTNPIKAPDVRFSQFRLAFGFSSACTLQVYFTIWKSAIFASSLNIGGLLGGLLSARMLSTAGRRFTLLVSCIPTVLGWLWMYLCSDVIYQNAFPTNLFVFGRLLTGFGAGLCIPSSATYMLEISPSKIRGIVGSLPQVGIVTGICISFFMAMFTLWEQIALINTIFSSVILILVWLLPESPKWLRKAGRFHEANSISIQLFGIVSGHSADTIDLNESITNSETKQHSLWHYIFPCSLVPSSQQPQLRMATALMIFQQLTGVNAILFFAESVCLIGNAKSPPICAFSIGFFQMIFTILAAFVINHVRRKTLLQFSAFIMVIALLAYSITISETLDPGFVLLGTRQQGVPIILRKLVIPDGFDPVWPSFTAYSYIDELGQFWIILFMFGYSFGWGPLPVLISMELFPVSSRGNAVSAAIAINWIFAFIITELFEITGNLINPAIVFVIFSICCLISMVYVHKYLPETSDESNGSTLDTISSLSYKSQLSA</sequence>
<evidence type="ECO:0000313" key="8">
    <source>
        <dbReference type="Proteomes" id="UP000279833"/>
    </source>
</evidence>
<dbReference type="InterPro" id="IPR036259">
    <property type="entry name" value="MFS_trans_sf"/>
</dbReference>
<feature type="domain" description="Major facilitator superfamily (MFS) profile" evidence="6">
    <location>
        <begin position="12"/>
        <end position="493"/>
    </location>
</feature>
<evidence type="ECO:0000256" key="2">
    <source>
        <dbReference type="ARBA" id="ARBA00022692"/>
    </source>
</evidence>
<proteinExistence type="predicted"/>
<dbReference type="InterPro" id="IPR050549">
    <property type="entry name" value="MFS_Trehalose_Transporter"/>
</dbReference>
<name>A0A183JE03_9TREM</name>
<feature type="transmembrane region" description="Helical" evidence="5">
    <location>
        <begin position="336"/>
        <end position="356"/>
    </location>
</feature>
<evidence type="ECO:0000256" key="4">
    <source>
        <dbReference type="ARBA" id="ARBA00023136"/>
    </source>
</evidence>
<feature type="transmembrane region" description="Helical" evidence="5">
    <location>
        <begin position="130"/>
        <end position="148"/>
    </location>
</feature>
<dbReference type="GO" id="GO:0016020">
    <property type="term" value="C:membrane"/>
    <property type="evidence" value="ECO:0007669"/>
    <property type="project" value="UniProtKB-SubCell"/>
</dbReference>
<feature type="transmembrane region" description="Helical" evidence="5">
    <location>
        <begin position="64"/>
        <end position="85"/>
    </location>
</feature>
<dbReference type="Pfam" id="PF00083">
    <property type="entry name" value="Sugar_tr"/>
    <property type="match status" value="2"/>
</dbReference>
<feature type="transmembrane region" description="Helical" evidence="5">
    <location>
        <begin position="438"/>
        <end position="458"/>
    </location>
</feature>
<dbReference type="PROSITE" id="PS50850">
    <property type="entry name" value="MFS"/>
    <property type="match status" value="1"/>
</dbReference>
<reference evidence="7 8" key="2">
    <citation type="submission" date="2018-11" db="EMBL/GenBank/DDBJ databases">
        <authorList>
            <consortium name="Pathogen Informatics"/>
        </authorList>
    </citation>
    <scope>NUCLEOTIDE SEQUENCE [LARGE SCALE GENOMIC DNA]</scope>
    <source>
        <strain evidence="7">Dakar</strain>
        <strain evidence="8">Dakar, Senegal</strain>
    </source>
</reference>
<evidence type="ECO:0000256" key="3">
    <source>
        <dbReference type="ARBA" id="ARBA00022989"/>
    </source>
</evidence>
<dbReference type="STRING" id="6186.A0A183JE03"/>
<dbReference type="PANTHER" id="PTHR48021:SF1">
    <property type="entry name" value="GH07001P-RELATED"/>
    <property type="match status" value="1"/>
</dbReference>
<organism evidence="9">
    <name type="scientific">Schistosoma curassoni</name>
    <dbReference type="NCBI Taxonomy" id="6186"/>
    <lineage>
        <taxon>Eukaryota</taxon>
        <taxon>Metazoa</taxon>
        <taxon>Spiralia</taxon>
        <taxon>Lophotrochozoa</taxon>
        <taxon>Platyhelminthes</taxon>
        <taxon>Trematoda</taxon>
        <taxon>Digenea</taxon>
        <taxon>Strigeidida</taxon>
        <taxon>Schistosomatoidea</taxon>
        <taxon>Schistosomatidae</taxon>
        <taxon>Schistosoma</taxon>
    </lineage>
</organism>
<evidence type="ECO:0000259" key="6">
    <source>
        <dbReference type="PROSITE" id="PS50850"/>
    </source>
</evidence>
<feature type="transmembrane region" description="Helical" evidence="5">
    <location>
        <begin position="186"/>
        <end position="204"/>
    </location>
</feature>
<keyword evidence="4 5" id="KW-0472">Membrane</keyword>
<keyword evidence="3 5" id="KW-1133">Transmembrane helix</keyword>
<dbReference type="InterPro" id="IPR020846">
    <property type="entry name" value="MFS_dom"/>
</dbReference>
<feature type="transmembrane region" description="Helical" evidence="5">
    <location>
        <begin position="464"/>
        <end position="485"/>
    </location>
</feature>
<keyword evidence="2 5" id="KW-0812">Transmembrane</keyword>
<comment type="subcellular location">
    <subcellularLocation>
        <location evidence="1">Membrane</location>
        <topology evidence="1">Multi-pass membrane protein</topology>
    </subcellularLocation>
</comment>
<reference evidence="9" key="1">
    <citation type="submission" date="2016-06" db="UniProtKB">
        <authorList>
            <consortium name="WormBaseParasite"/>
        </authorList>
    </citation>
    <scope>IDENTIFICATION</scope>
</reference>
<dbReference type="SUPFAM" id="SSF103473">
    <property type="entry name" value="MFS general substrate transporter"/>
    <property type="match status" value="1"/>
</dbReference>
<feature type="transmembrane region" description="Helical" evidence="5">
    <location>
        <begin position="306"/>
        <end position="329"/>
    </location>
</feature>
<feature type="transmembrane region" description="Helical" evidence="5">
    <location>
        <begin position="92"/>
        <end position="110"/>
    </location>
</feature>
<dbReference type="PANTHER" id="PTHR48021">
    <property type="match status" value="1"/>
</dbReference>
<dbReference type="Proteomes" id="UP000279833">
    <property type="component" value="Unassembled WGS sequence"/>
</dbReference>
<gene>
    <name evidence="7" type="ORF">SCUD_LOCUS916</name>
</gene>
<keyword evidence="8" id="KW-1185">Reference proteome</keyword>
<dbReference type="WBParaSite" id="SCUD_0000091501-mRNA-1">
    <property type="protein sequence ID" value="SCUD_0000091501-mRNA-1"/>
    <property type="gene ID" value="SCUD_0000091501"/>
</dbReference>
<protein>
    <submittedName>
        <fullName evidence="9">MFS domain-containing protein</fullName>
    </submittedName>
</protein>
<dbReference type="InterPro" id="IPR005828">
    <property type="entry name" value="MFS_sugar_transport-like"/>
</dbReference>
<feature type="transmembrane region" description="Helical" evidence="5">
    <location>
        <begin position="406"/>
        <end position="426"/>
    </location>
</feature>
<dbReference type="PROSITE" id="PS00217">
    <property type="entry name" value="SUGAR_TRANSPORT_2"/>
    <property type="match status" value="1"/>
</dbReference>
<evidence type="ECO:0000256" key="1">
    <source>
        <dbReference type="ARBA" id="ARBA00004141"/>
    </source>
</evidence>
<dbReference type="InterPro" id="IPR003663">
    <property type="entry name" value="Sugar/inositol_transpt"/>
</dbReference>
<evidence type="ECO:0000313" key="9">
    <source>
        <dbReference type="WBParaSite" id="SCUD_0000091501-mRNA-1"/>
    </source>
</evidence>
<dbReference type="GO" id="GO:0022857">
    <property type="term" value="F:transmembrane transporter activity"/>
    <property type="evidence" value="ECO:0007669"/>
    <property type="project" value="InterPro"/>
</dbReference>
<dbReference type="PRINTS" id="PR00171">
    <property type="entry name" value="SUGRTRNSPORT"/>
</dbReference>